<keyword evidence="3 6" id="KW-0812">Transmembrane</keyword>
<feature type="transmembrane region" description="Helical" evidence="6">
    <location>
        <begin position="73"/>
        <end position="91"/>
    </location>
</feature>
<dbReference type="EMBL" id="CP034086">
    <property type="protein sequence ID" value="AZG75524.1"/>
    <property type="molecule type" value="Genomic_DNA"/>
</dbReference>
<feature type="transmembrane region" description="Helical" evidence="6">
    <location>
        <begin position="43"/>
        <end position="61"/>
    </location>
</feature>
<feature type="transmembrane region" description="Helical" evidence="6">
    <location>
        <begin position="20"/>
        <end position="37"/>
    </location>
</feature>
<dbReference type="AlphaFoldDB" id="A0A3G8M1J3"/>
<keyword evidence="5 6" id="KW-0472">Membrane</keyword>
<dbReference type="KEGG" id="mros:EHO51_01510"/>
<sequence length="351" mass="37761">MSTQTVQDQTLEPSLGLQKISSWALIGMFVLMLAVAMSLAQTLLVPLVSAGVLAFMLGPWVTTLRKWGLPPSIFAAAVVFGALLIIHAAIVQGSTIAVDWVGRAPELLTSFSDKLRSAFGPAFSLERLQSTFARTGGGSLDAAAILQSTMNFLTPTIGELIVFLAALFFSLAGREELRRYLVFIFDDKETRLRTLRLLNNIERDLKSYMAVVAAINLVLAVIVAVTAFAVGLPNPLLWGIVAFALEFIPYVGPIAIYVALFLVGFATFGSLSQALVAPLILLVADTLEANVVSPSVIGRRLTLNPGLVFLGLVFWTWLWGPVGAILATPLLIAGTVTFSHVFPQHEINLPE</sequence>
<evidence type="ECO:0000313" key="8">
    <source>
        <dbReference type="Proteomes" id="UP000273982"/>
    </source>
</evidence>
<dbReference type="Pfam" id="PF01594">
    <property type="entry name" value="AI-2E_transport"/>
    <property type="match status" value="1"/>
</dbReference>
<proteinExistence type="inferred from homology"/>
<evidence type="ECO:0000256" key="5">
    <source>
        <dbReference type="ARBA" id="ARBA00023136"/>
    </source>
</evidence>
<dbReference type="RefSeq" id="WP_124737405.1">
    <property type="nucleotide sequence ID" value="NZ_CP034086.1"/>
</dbReference>
<dbReference type="Proteomes" id="UP000273982">
    <property type="component" value="Chromosome"/>
</dbReference>
<dbReference type="PANTHER" id="PTHR21716">
    <property type="entry name" value="TRANSMEMBRANE PROTEIN"/>
    <property type="match status" value="1"/>
</dbReference>
<evidence type="ECO:0000313" key="7">
    <source>
        <dbReference type="EMBL" id="AZG75524.1"/>
    </source>
</evidence>
<organism evidence="7 8">
    <name type="scientific">Methylocystis rosea</name>
    <dbReference type="NCBI Taxonomy" id="173366"/>
    <lineage>
        <taxon>Bacteria</taxon>
        <taxon>Pseudomonadati</taxon>
        <taxon>Pseudomonadota</taxon>
        <taxon>Alphaproteobacteria</taxon>
        <taxon>Hyphomicrobiales</taxon>
        <taxon>Methylocystaceae</taxon>
        <taxon>Methylocystis</taxon>
    </lineage>
</organism>
<dbReference type="GO" id="GO:0016020">
    <property type="term" value="C:membrane"/>
    <property type="evidence" value="ECO:0007669"/>
    <property type="project" value="UniProtKB-SubCell"/>
</dbReference>
<reference evidence="7 8" key="1">
    <citation type="submission" date="2018-11" db="EMBL/GenBank/DDBJ databases">
        <title>Genome squencing of methanotrophic bacteria isolated from alkaline groundwater in Korea.</title>
        <authorList>
            <person name="Nguyen L.N."/>
        </authorList>
    </citation>
    <scope>NUCLEOTIDE SEQUENCE [LARGE SCALE GENOMIC DNA]</scope>
    <source>
        <strain evidence="7 8">GW6</strain>
    </source>
</reference>
<dbReference type="GO" id="GO:0055085">
    <property type="term" value="P:transmembrane transport"/>
    <property type="evidence" value="ECO:0007669"/>
    <property type="project" value="TreeGrafter"/>
</dbReference>
<evidence type="ECO:0000256" key="3">
    <source>
        <dbReference type="ARBA" id="ARBA00022692"/>
    </source>
</evidence>
<dbReference type="PANTHER" id="PTHR21716:SF16">
    <property type="entry name" value="BLL1467 PROTEIN"/>
    <property type="match status" value="1"/>
</dbReference>
<name>A0A3G8M1J3_9HYPH</name>
<feature type="transmembrane region" description="Helical" evidence="6">
    <location>
        <begin position="317"/>
        <end position="342"/>
    </location>
</feature>
<feature type="transmembrane region" description="Helical" evidence="6">
    <location>
        <begin position="152"/>
        <end position="172"/>
    </location>
</feature>
<feature type="transmembrane region" description="Helical" evidence="6">
    <location>
        <begin position="236"/>
        <end position="263"/>
    </location>
</feature>
<dbReference type="InterPro" id="IPR002549">
    <property type="entry name" value="AI-2E-like"/>
</dbReference>
<evidence type="ECO:0000256" key="4">
    <source>
        <dbReference type="ARBA" id="ARBA00022989"/>
    </source>
</evidence>
<feature type="transmembrane region" description="Helical" evidence="6">
    <location>
        <begin position="275"/>
        <end position="297"/>
    </location>
</feature>
<keyword evidence="4 6" id="KW-1133">Transmembrane helix</keyword>
<comment type="subcellular location">
    <subcellularLocation>
        <location evidence="1">Membrane</location>
        <topology evidence="1">Multi-pass membrane protein</topology>
    </subcellularLocation>
</comment>
<evidence type="ECO:0000256" key="6">
    <source>
        <dbReference type="SAM" id="Phobius"/>
    </source>
</evidence>
<gene>
    <name evidence="7" type="ORF">EHO51_01510</name>
</gene>
<accession>A0A3G8M1J3</accession>
<comment type="similarity">
    <text evidence="2">Belongs to the autoinducer-2 exporter (AI-2E) (TC 2.A.86) family.</text>
</comment>
<feature type="transmembrane region" description="Helical" evidence="6">
    <location>
        <begin position="208"/>
        <end position="230"/>
    </location>
</feature>
<evidence type="ECO:0000256" key="2">
    <source>
        <dbReference type="ARBA" id="ARBA00009773"/>
    </source>
</evidence>
<evidence type="ECO:0000256" key="1">
    <source>
        <dbReference type="ARBA" id="ARBA00004141"/>
    </source>
</evidence>
<protein>
    <submittedName>
        <fullName evidence="7">AI-2E family transporter</fullName>
    </submittedName>
</protein>